<dbReference type="AlphaFoldDB" id="A0A1Z4JAA0"/>
<evidence type="ECO:0000313" key="3">
    <source>
        <dbReference type="Proteomes" id="UP000217895"/>
    </source>
</evidence>
<evidence type="ECO:0000259" key="1">
    <source>
        <dbReference type="Pfam" id="PF13518"/>
    </source>
</evidence>
<name>A0A1Z4JAA0_LEPBY</name>
<sequence length="139" mass="15116">MAKRKNITDQQLAVVRALIAGRSYSEIEQELGVPKRTVSRWKAQFSGLLAEHDDAISSTLLEARSESAALVVSALDELGRLLRTAEETQDKLAVVDRIFRAHQILNPPTSPGSVTVTPAEESHGQVVVMLPDNSRGSKS</sequence>
<organism evidence="2 3">
    <name type="scientific">Leptolyngbya boryana NIES-2135</name>
    <dbReference type="NCBI Taxonomy" id="1973484"/>
    <lineage>
        <taxon>Bacteria</taxon>
        <taxon>Bacillati</taxon>
        <taxon>Cyanobacteriota</taxon>
        <taxon>Cyanophyceae</taxon>
        <taxon>Leptolyngbyales</taxon>
        <taxon>Leptolyngbyaceae</taxon>
        <taxon>Leptolyngbya group</taxon>
        <taxon>Leptolyngbya</taxon>
    </lineage>
</organism>
<feature type="domain" description="Insertion element IS150 protein InsJ-like helix-turn-helix" evidence="1">
    <location>
        <begin position="11"/>
        <end position="45"/>
    </location>
</feature>
<gene>
    <name evidence="2" type="ORF">NIES2135_05090</name>
</gene>
<protein>
    <recommendedName>
        <fullName evidence="1">Insertion element IS150 protein InsJ-like helix-turn-helix domain-containing protein</fullName>
    </recommendedName>
</protein>
<dbReference type="Proteomes" id="UP000217895">
    <property type="component" value="Chromosome"/>
</dbReference>
<proteinExistence type="predicted"/>
<dbReference type="Pfam" id="PF13518">
    <property type="entry name" value="HTH_28"/>
    <property type="match status" value="1"/>
</dbReference>
<dbReference type="InterPro" id="IPR055247">
    <property type="entry name" value="InsJ-like_HTH"/>
</dbReference>
<dbReference type="EMBL" id="AP018203">
    <property type="protein sequence ID" value="BAY53699.1"/>
    <property type="molecule type" value="Genomic_DNA"/>
</dbReference>
<reference evidence="2 3" key="1">
    <citation type="submission" date="2017-06" db="EMBL/GenBank/DDBJ databases">
        <title>Genome sequencing of cyanobaciteial culture collection at National Institute for Environmental Studies (NIES).</title>
        <authorList>
            <person name="Hirose Y."/>
            <person name="Shimura Y."/>
            <person name="Fujisawa T."/>
            <person name="Nakamura Y."/>
            <person name="Kawachi M."/>
        </authorList>
    </citation>
    <scope>NUCLEOTIDE SEQUENCE [LARGE SCALE GENOMIC DNA]</scope>
    <source>
        <strain evidence="2 3">NIES-2135</strain>
    </source>
</reference>
<keyword evidence="3" id="KW-1185">Reference proteome</keyword>
<accession>A0A1Z4JAA0</accession>
<evidence type="ECO:0000313" key="2">
    <source>
        <dbReference type="EMBL" id="BAY53699.1"/>
    </source>
</evidence>